<dbReference type="GO" id="GO:0008643">
    <property type="term" value="P:carbohydrate transport"/>
    <property type="evidence" value="ECO:0007669"/>
    <property type="project" value="InterPro"/>
</dbReference>
<dbReference type="CDD" id="cd17332">
    <property type="entry name" value="MFS_MelB_like"/>
    <property type="match status" value="1"/>
</dbReference>
<dbReference type="NCBIfam" id="TIGR00792">
    <property type="entry name" value="gph"/>
    <property type="match status" value="1"/>
</dbReference>
<sequence>MNDKTEQNAGNIRPFGMRDKIGYMFGDFGNDFTFIFASSFLMVFYTKVLGISGLAVGTLFLVARCVDAVTDITMGRIVDMSRTGRDGKFKPWLRRMSAPVALASFLMYQSGLAGASMPVKMIYMYVTYLLWGSIFYTSINIPYGSMASAVTSDPDQRTSLSTFRGIGATLAGLVIGVGAPLLIYTTDAAGNQIVSGPRFTAVAGLFSLLAIVCYFICYRCTTERVRMDRMGNRENATLARTFRTVFSSRALLAIIGAAIGLLLSQLLIQSMNQYLYLDYFRNTKVLSAFSLVSTVVSLAIAGVTVPLSKRFGKKEVSAAATCFSGVAYLILYFMHITSAWLYMILSVIGFLGVNLFNMVIWANITDVIDDHEVRTGSRDDGTVYSVYSFARKIGQALAGGLGGAALQAIGYDELATVQNARVVEGIYATVNLIPAVCFLGVAAILAFAYPLSRKKVEENAAILKKKREMEQRS</sequence>
<accession>A0A3E3INL8</accession>
<dbReference type="PANTHER" id="PTHR11328">
    <property type="entry name" value="MAJOR FACILITATOR SUPERFAMILY DOMAIN-CONTAINING PROTEIN"/>
    <property type="match status" value="1"/>
</dbReference>
<proteinExistence type="predicted"/>
<feature type="transmembrane region" description="Helical" evidence="1">
    <location>
        <begin position="199"/>
        <end position="220"/>
    </location>
</feature>
<feature type="transmembrane region" description="Helical" evidence="1">
    <location>
        <begin position="21"/>
        <end position="45"/>
    </location>
</feature>
<feature type="transmembrane region" description="Helical" evidence="1">
    <location>
        <begin position="92"/>
        <end position="110"/>
    </location>
</feature>
<dbReference type="OrthoDB" id="9764596at2"/>
<dbReference type="RefSeq" id="WP_044915665.1">
    <property type="nucleotide sequence ID" value="NZ_CALBAU010000323.1"/>
</dbReference>
<keyword evidence="1" id="KW-0472">Membrane</keyword>
<evidence type="ECO:0000313" key="3">
    <source>
        <dbReference type="EMBL" id="RGE68688.1"/>
    </source>
</evidence>
<dbReference type="Gene3D" id="1.20.1250.20">
    <property type="entry name" value="MFS general substrate transporter like domains"/>
    <property type="match status" value="2"/>
</dbReference>
<evidence type="ECO:0000313" key="2">
    <source>
        <dbReference type="EMBL" id="RGE58949.1"/>
    </source>
</evidence>
<dbReference type="EMBL" id="QVLV01000010">
    <property type="protein sequence ID" value="RGE58949.1"/>
    <property type="molecule type" value="Genomic_DNA"/>
</dbReference>
<feature type="transmembrane region" description="Helical" evidence="1">
    <location>
        <begin position="288"/>
        <end position="307"/>
    </location>
</feature>
<feature type="transmembrane region" description="Helical" evidence="1">
    <location>
        <begin position="51"/>
        <end position="72"/>
    </location>
</feature>
<keyword evidence="4" id="KW-1185">Reference proteome</keyword>
<dbReference type="Proteomes" id="UP000260812">
    <property type="component" value="Unassembled WGS sequence"/>
</dbReference>
<dbReference type="InterPro" id="IPR001927">
    <property type="entry name" value="Na/Gal_symport"/>
</dbReference>
<feature type="transmembrane region" description="Helical" evidence="1">
    <location>
        <begin position="122"/>
        <end position="143"/>
    </location>
</feature>
<dbReference type="PANTHER" id="PTHR11328:SF24">
    <property type="entry name" value="MAJOR FACILITATOR SUPERFAMILY (MFS) PROFILE DOMAIN-CONTAINING PROTEIN"/>
    <property type="match status" value="1"/>
</dbReference>
<organism evidence="3 5">
    <name type="scientific">Eisenbergiella massiliensis</name>
    <dbReference type="NCBI Taxonomy" id="1720294"/>
    <lineage>
        <taxon>Bacteria</taxon>
        <taxon>Bacillati</taxon>
        <taxon>Bacillota</taxon>
        <taxon>Clostridia</taxon>
        <taxon>Lachnospirales</taxon>
        <taxon>Lachnospiraceae</taxon>
        <taxon>Eisenbergiella</taxon>
    </lineage>
</organism>
<dbReference type="EMBL" id="QVLU01000019">
    <property type="protein sequence ID" value="RGE68688.1"/>
    <property type="molecule type" value="Genomic_DNA"/>
</dbReference>
<dbReference type="SUPFAM" id="SSF103473">
    <property type="entry name" value="MFS general substrate transporter"/>
    <property type="match status" value="1"/>
</dbReference>
<reference evidence="3 5" key="1">
    <citation type="submission" date="2018-08" db="EMBL/GenBank/DDBJ databases">
        <title>A genome reference for cultivated species of the human gut microbiota.</title>
        <authorList>
            <person name="Zou Y."/>
            <person name="Xue W."/>
            <person name="Luo G."/>
        </authorList>
    </citation>
    <scope>NUCLEOTIDE SEQUENCE [LARGE SCALE GENOMIC DNA]</scope>
    <source>
        <strain evidence="3 5">AF26-4BH</strain>
        <strain evidence="2">TF05-5AC</strain>
    </source>
</reference>
<comment type="caution">
    <text evidence="3">The sequence shown here is derived from an EMBL/GenBank/DDBJ whole genome shotgun (WGS) entry which is preliminary data.</text>
</comment>
<feature type="transmembrane region" description="Helical" evidence="1">
    <location>
        <begin position="163"/>
        <end position="184"/>
    </location>
</feature>
<dbReference type="Pfam" id="PF13347">
    <property type="entry name" value="MFS_2"/>
    <property type="match status" value="1"/>
</dbReference>
<keyword evidence="1" id="KW-1133">Transmembrane helix</keyword>
<keyword evidence="1" id="KW-0812">Transmembrane</keyword>
<dbReference type="GO" id="GO:0015293">
    <property type="term" value="F:symporter activity"/>
    <property type="evidence" value="ECO:0007669"/>
    <property type="project" value="InterPro"/>
</dbReference>
<dbReference type="InterPro" id="IPR039672">
    <property type="entry name" value="MFS_2"/>
</dbReference>
<feature type="transmembrane region" description="Helical" evidence="1">
    <location>
        <begin position="316"/>
        <end position="334"/>
    </location>
</feature>
<gene>
    <name evidence="3" type="ORF">DWY69_19200</name>
    <name evidence="2" type="ORF">DXC51_15670</name>
</gene>
<feature type="transmembrane region" description="Helical" evidence="1">
    <location>
        <begin position="426"/>
        <end position="449"/>
    </location>
</feature>
<evidence type="ECO:0000313" key="5">
    <source>
        <dbReference type="Proteomes" id="UP000261166"/>
    </source>
</evidence>
<name>A0A3E3INL8_9FIRM</name>
<dbReference type="GO" id="GO:0006814">
    <property type="term" value="P:sodium ion transport"/>
    <property type="evidence" value="ECO:0007669"/>
    <property type="project" value="InterPro"/>
</dbReference>
<dbReference type="GeneID" id="97988265"/>
<dbReference type="AlphaFoldDB" id="A0A3E3INL8"/>
<feature type="transmembrane region" description="Helical" evidence="1">
    <location>
        <begin position="250"/>
        <end position="268"/>
    </location>
</feature>
<dbReference type="GO" id="GO:0005886">
    <property type="term" value="C:plasma membrane"/>
    <property type="evidence" value="ECO:0007669"/>
    <property type="project" value="TreeGrafter"/>
</dbReference>
<protein>
    <submittedName>
        <fullName evidence="3">MFS transporter</fullName>
    </submittedName>
</protein>
<feature type="transmembrane region" description="Helical" evidence="1">
    <location>
        <begin position="340"/>
        <end position="364"/>
    </location>
</feature>
<dbReference type="Proteomes" id="UP000261166">
    <property type="component" value="Unassembled WGS sequence"/>
</dbReference>
<evidence type="ECO:0000256" key="1">
    <source>
        <dbReference type="SAM" id="Phobius"/>
    </source>
</evidence>
<dbReference type="InterPro" id="IPR036259">
    <property type="entry name" value="MFS_trans_sf"/>
</dbReference>
<evidence type="ECO:0000313" key="4">
    <source>
        <dbReference type="Proteomes" id="UP000260812"/>
    </source>
</evidence>